<feature type="transmembrane region" description="Helical" evidence="1">
    <location>
        <begin position="18"/>
        <end position="36"/>
    </location>
</feature>
<dbReference type="RefSeq" id="WP_120322489.1">
    <property type="nucleotide sequence ID" value="NZ_BONH01000041.1"/>
</dbReference>
<gene>
    <name evidence="2" type="ORF">Cci01nite_66600</name>
</gene>
<reference evidence="2 3" key="1">
    <citation type="submission" date="2021-01" db="EMBL/GenBank/DDBJ databases">
        <title>Whole genome shotgun sequence of Catellatospora citrea NBRC 14495.</title>
        <authorList>
            <person name="Komaki H."/>
            <person name="Tamura T."/>
        </authorList>
    </citation>
    <scope>NUCLEOTIDE SEQUENCE [LARGE SCALE GENOMIC DNA]</scope>
    <source>
        <strain evidence="2 3">NBRC 14495</strain>
    </source>
</reference>
<evidence type="ECO:0000256" key="1">
    <source>
        <dbReference type="SAM" id="Phobius"/>
    </source>
</evidence>
<keyword evidence="1" id="KW-0812">Transmembrane</keyword>
<feature type="transmembrane region" description="Helical" evidence="1">
    <location>
        <begin position="42"/>
        <end position="60"/>
    </location>
</feature>
<evidence type="ECO:0000313" key="2">
    <source>
        <dbReference type="EMBL" id="GIG01567.1"/>
    </source>
</evidence>
<dbReference type="AlphaFoldDB" id="A0A8J3KKQ6"/>
<keyword evidence="1" id="KW-1133">Transmembrane helix</keyword>
<comment type="caution">
    <text evidence="2">The sequence shown here is derived from an EMBL/GenBank/DDBJ whole genome shotgun (WGS) entry which is preliminary data.</text>
</comment>
<sequence length="183" mass="19434">MTPSDVYEERYGPNPKTILVIAGSLLFTAAMLLLPLDALTRILGLALFGVGGVVMIISTFSRKVALRVDATGITLGGSPLRYAATTVHVPWAEVEAVVLWRQAAAHHLPWIGVLRPHAAPPLRGTPTGPAGKLMAGFGYAVSGAPDPRLVAAGRAINGWRLDLDRLTAVVRRHAPGVVVRDLR</sequence>
<proteinExistence type="predicted"/>
<organism evidence="2 3">
    <name type="scientific">Catellatospora citrea</name>
    <dbReference type="NCBI Taxonomy" id="53366"/>
    <lineage>
        <taxon>Bacteria</taxon>
        <taxon>Bacillati</taxon>
        <taxon>Actinomycetota</taxon>
        <taxon>Actinomycetes</taxon>
        <taxon>Micromonosporales</taxon>
        <taxon>Micromonosporaceae</taxon>
        <taxon>Catellatospora</taxon>
    </lineage>
</organism>
<keyword evidence="3" id="KW-1185">Reference proteome</keyword>
<evidence type="ECO:0000313" key="3">
    <source>
        <dbReference type="Proteomes" id="UP000659904"/>
    </source>
</evidence>
<dbReference type="Proteomes" id="UP000659904">
    <property type="component" value="Unassembled WGS sequence"/>
</dbReference>
<name>A0A8J3KKQ6_9ACTN</name>
<accession>A0A8J3KKQ6</accession>
<dbReference type="EMBL" id="BONH01000041">
    <property type="protein sequence ID" value="GIG01567.1"/>
    <property type="molecule type" value="Genomic_DNA"/>
</dbReference>
<keyword evidence="1" id="KW-0472">Membrane</keyword>
<protein>
    <submittedName>
        <fullName evidence="2">Uncharacterized protein</fullName>
    </submittedName>
</protein>